<name>A0ACB9B1T0_ARCLA</name>
<reference evidence="2" key="1">
    <citation type="journal article" date="2022" name="Mol. Ecol. Resour.">
        <title>The genomes of chicory, endive, great burdock and yacon provide insights into Asteraceae palaeo-polyploidization history and plant inulin production.</title>
        <authorList>
            <person name="Fan W."/>
            <person name="Wang S."/>
            <person name="Wang H."/>
            <person name="Wang A."/>
            <person name="Jiang F."/>
            <person name="Liu H."/>
            <person name="Zhao H."/>
            <person name="Xu D."/>
            <person name="Zhang Y."/>
        </authorList>
    </citation>
    <scope>NUCLEOTIDE SEQUENCE [LARGE SCALE GENOMIC DNA]</scope>
    <source>
        <strain evidence="2">cv. Niubang</strain>
    </source>
</reference>
<proteinExistence type="predicted"/>
<dbReference type="Proteomes" id="UP001055879">
    <property type="component" value="Linkage Group LG07"/>
</dbReference>
<sequence length="81" mass="9209">MYANPPMGVTLVRLIDWRKIDDVMLEQTVGVLDLGCDIGDELVADDGDGWRWFTAMGIPRESKKNKTQQKQLNELGKDMLQ</sequence>
<dbReference type="EMBL" id="CM042053">
    <property type="protein sequence ID" value="KAI3715548.1"/>
    <property type="molecule type" value="Genomic_DNA"/>
</dbReference>
<reference evidence="1 2" key="2">
    <citation type="journal article" date="2022" name="Mol. Ecol. Resour.">
        <title>The genomes of chicory, endive, great burdock and yacon provide insights into Asteraceae paleo-polyploidization history and plant inulin production.</title>
        <authorList>
            <person name="Fan W."/>
            <person name="Wang S."/>
            <person name="Wang H."/>
            <person name="Wang A."/>
            <person name="Jiang F."/>
            <person name="Liu H."/>
            <person name="Zhao H."/>
            <person name="Xu D."/>
            <person name="Zhang Y."/>
        </authorList>
    </citation>
    <scope>NUCLEOTIDE SEQUENCE [LARGE SCALE GENOMIC DNA]</scope>
    <source>
        <strain evidence="2">cv. Niubang</strain>
    </source>
</reference>
<evidence type="ECO:0000313" key="1">
    <source>
        <dbReference type="EMBL" id="KAI3715548.1"/>
    </source>
</evidence>
<evidence type="ECO:0000313" key="2">
    <source>
        <dbReference type="Proteomes" id="UP001055879"/>
    </source>
</evidence>
<organism evidence="1 2">
    <name type="scientific">Arctium lappa</name>
    <name type="common">Greater burdock</name>
    <name type="synonym">Lappa major</name>
    <dbReference type="NCBI Taxonomy" id="4217"/>
    <lineage>
        <taxon>Eukaryota</taxon>
        <taxon>Viridiplantae</taxon>
        <taxon>Streptophyta</taxon>
        <taxon>Embryophyta</taxon>
        <taxon>Tracheophyta</taxon>
        <taxon>Spermatophyta</taxon>
        <taxon>Magnoliopsida</taxon>
        <taxon>eudicotyledons</taxon>
        <taxon>Gunneridae</taxon>
        <taxon>Pentapetalae</taxon>
        <taxon>asterids</taxon>
        <taxon>campanulids</taxon>
        <taxon>Asterales</taxon>
        <taxon>Asteraceae</taxon>
        <taxon>Carduoideae</taxon>
        <taxon>Cardueae</taxon>
        <taxon>Arctiinae</taxon>
        <taxon>Arctium</taxon>
    </lineage>
</organism>
<keyword evidence="2" id="KW-1185">Reference proteome</keyword>
<protein>
    <submittedName>
        <fullName evidence="1">Uncharacterized protein</fullName>
    </submittedName>
</protein>
<gene>
    <name evidence="1" type="ORF">L6452_22534</name>
</gene>
<comment type="caution">
    <text evidence="1">The sequence shown here is derived from an EMBL/GenBank/DDBJ whole genome shotgun (WGS) entry which is preliminary data.</text>
</comment>
<accession>A0ACB9B1T0</accession>